<evidence type="ECO:0000313" key="1">
    <source>
        <dbReference type="EMBL" id="GAD74652.1"/>
    </source>
</evidence>
<proteinExistence type="predicted"/>
<accession>U3AMY0</accession>
<dbReference type="OrthoDB" id="5883856at2"/>
<dbReference type="AlphaFoldDB" id="U3AMY0"/>
<evidence type="ECO:0000313" key="2">
    <source>
        <dbReference type="Proteomes" id="UP000016567"/>
    </source>
</evidence>
<evidence type="ECO:0008006" key="3">
    <source>
        <dbReference type="Google" id="ProtNLM"/>
    </source>
</evidence>
<dbReference type="STRING" id="1219077.VAZ01S_013_00590"/>
<dbReference type="Proteomes" id="UP000016567">
    <property type="component" value="Unassembled WGS sequence"/>
</dbReference>
<dbReference type="eggNOG" id="ENOG5031YC1">
    <property type="taxonomic scope" value="Bacteria"/>
</dbReference>
<reference evidence="1 2" key="1">
    <citation type="submission" date="2013-09" db="EMBL/GenBank/DDBJ databases">
        <title>Whole genome shotgun sequence of Vibrio azureus NBRC 104587.</title>
        <authorList>
            <person name="Isaki S."/>
            <person name="Hosoyama A."/>
            <person name="Numata M."/>
            <person name="Hashimoto M."/>
            <person name="Hosoyama Y."/>
            <person name="Tsuchikane K."/>
            <person name="Noguchi M."/>
            <person name="Hirakata S."/>
            <person name="Ichikawa N."/>
            <person name="Ohji S."/>
            <person name="Yamazoe A."/>
            <person name="Fujita N."/>
        </authorList>
    </citation>
    <scope>NUCLEOTIDE SEQUENCE [LARGE SCALE GENOMIC DNA]</scope>
    <source>
        <strain evidence="1 2">NBRC 104587</strain>
    </source>
</reference>
<dbReference type="EMBL" id="BATL01000013">
    <property type="protein sequence ID" value="GAD74652.1"/>
    <property type="molecule type" value="Genomic_DNA"/>
</dbReference>
<comment type="caution">
    <text evidence="1">The sequence shown here is derived from an EMBL/GenBank/DDBJ whole genome shotgun (WGS) entry which is preliminary data.</text>
</comment>
<dbReference type="RefSeq" id="WP_021708432.1">
    <property type="nucleotide sequence ID" value="NZ_BAOB01000409.1"/>
</dbReference>
<protein>
    <recommendedName>
        <fullName evidence="3">Cation transporter</fullName>
    </recommendedName>
</protein>
<gene>
    <name evidence="1" type="ORF">VAZ01S_013_00590</name>
</gene>
<keyword evidence="2" id="KW-1185">Reference proteome</keyword>
<sequence length="75" mass="8585">MKRDRFGICLNKIVLANNMKTTFTHVRAYEKDSANPSAFNVLLSIPQMSGEDLLNTMKNSRKLVWRAEFHCPPST</sequence>
<name>U3AMY0_9VIBR</name>
<organism evidence="1 2">
    <name type="scientific">Vibrio azureus NBRC 104587</name>
    <dbReference type="NCBI Taxonomy" id="1219077"/>
    <lineage>
        <taxon>Bacteria</taxon>
        <taxon>Pseudomonadati</taxon>
        <taxon>Pseudomonadota</taxon>
        <taxon>Gammaproteobacteria</taxon>
        <taxon>Vibrionales</taxon>
        <taxon>Vibrionaceae</taxon>
        <taxon>Vibrio</taxon>
    </lineage>
</organism>